<keyword evidence="1" id="KW-0949">S-adenosyl-L-methionine</keyword>
<dbReference type="SFLD" id="SFLDG01067">
    <property type="entry name" value="SPASM/twitch_domain_containing"/>
    <property type="match status" value="1"/>
</dbReference>
<keyword evidence="7" id="KW-1185">Reference proteome</keyword>
<evidence type="ECO:0000256" key="4">
    <source>
        <dbReference type="ARBA" id="ARBA00023014"/>
    </source>
</evidence>
<dbReference type="SFLD" id="SFLDS00029">
    <property type="entry name" value="Radical_SAM"/>
    <property type="match status" value="1"/>
</dbReference>
<accession>A0A917R7V6</accession>
<reference evidence="6" key="1">
    <citation type="journal article" date="2014" name="Int. J. Syst. Evol. Microbiol.">
        <title>Complete genome sequence of Corynebacterium casei LMG S-19264T (=DSM 44701T), isolated from a smear-ripened cheese.</title>
        <authorList>
            <consortium name="US DOE Joint Genome Institute (JGI-PGF)"/>
            <person name="Walter F."/>
            <person name="Albersmeier A."/>
            <person name="Kalinowski J."/>
            <person name="Ruckert C."/>
        </authorList>
    </citation>
    <scope>NUCLEOTIDE SEQUENCE</scope>
    <source>
        <strain evidence="6">JCM 13064</strain>
    </source>
</reference>
<gene>
    <name evidence="6" type="ORF">GCM10007964_40820</name>
</gene>
<name>A0A917R7V6_9ACTN</name>
<evidence type="ECO:0000256" key="3">
    <source>
        <dbReference type="ARBA" id="ARBA00023004"/>
    </source>
</evidence>
<dbReference type="PANTHER" id="PTHR43273:SF8">
    <property type="entry name" value="RADICAL SAM DOMAIN PROTEIN"/>
    <property type="match status" value="1"/>
</dbReference>
<dbReference type="AlphaFoldDB" id="A0A917R7V6"/>
<dbReference type="GO" id="GO:0046872">
    <property type="term" value="F:metal ion binding"/>
    <property type="evidence" value="ECO:0007669"/>
    <property type="project" value="UniProtKB-KW"/>
</dbReference>
<dbReference type="SUPFAM" id="SSF102114">
    <property type="entry name" value="Radical SAM enzymes"/>
    <property type="match status" value="1"/>
</dbReference>
<comment type="caution">
    <text evidence="6">The sequence shown here is derived from an EMBL/GenBank/DDBJ whole genome shotgun (WGS) entry which is preliminary data.</text>
</comment>
<dbReference type="PANTHER" id="PTHR43273">
    <property type="entry name" value="ANAEROBIC SULFATASE-MATURATING ENZYME HOMOLOG ASLB-RELATED"/>
    <property type="match status" value="1"/>
</dbReference>
<evidence type="ECO:0000256" key="1">
    <source>
        <dbReference type="ARBA" id="ARBA00022691"/>
    </source>
</evidence>
<dbReference type="EMBL" id="BMNT01000022">
    <property type="protein sequence ID" value="GGK94225.1"/>
    <property type="molecule type" value="Genomic_DNA"/>
</dbReference>
<evidence type="ECO:0000259" key="5">
    <source>
        <dbReference type="PROSITE" id="PS51918"/>
    </source>
</evidence>
<keyword evidence="2" id="KW-0479">Metal-binding</keyword>
<sequence>MLFAAPESFRTFVLKVHARCDLACDYCYVYQAADQSWRTRPPMMTAEVASLAAARIAEHAAAHGLAAVDVVLHGGEPLLCGPRHLRRLADVLTEPPVRVRLAVQTNGVRLDEEYLDLFDEIGATVAVSLDGDARHHDAHRRTRAGRGSHARVTAAVRALSAREGRFGGLLATVDPHADPVRVYEELISYRPPVIDFLLPHGTWSTPPPGRVEAEAATPYADWLIAAFDRWYGAPVRETSVRLFDAIIHLLLGGRAGTEGVGPVPAPVVIVESDGSIEQTDALKAAYDGAAATGAHVATHSFDEVLRLPGLAATRPPCDRCRRCPVFRVCGGGHPAHRYRRGTGFANPSVYCPDLLRLITHIDGRVADDLARLRA</sequence>
<dbReference type="Pfam" id="PF04055">
    <property type="entry name" value="Radical_SAM"/>
    <property type="match status" value="1"/>
</dbReference>
<organism evidence="6 7">
    <name type="scientific">Sphaerisporangium melleum</name>
    <dbReference type="NCBI Taxonomy" id="321316"/>
    <lineage>
        <taxon>Bacteria</taxon>
        <taxon>Bacillati</taxon>
        <taxon>Actinomycetota</taxon>
        <taxon>Actinomycetes</taxon>
        <taxon>Streptosporangiales</taxon>
        <taxon>Streptosporangiaceae</taxon>
        <taxon>Sphaerisporangium</taxon>
    </lineage>
</organism>
<dbReference type="RefSeq" id="WP_189164627.1">
    <property type="nucleotide sequence ID" value="NZ_BMNT01000022.1"/>
</dbReference>
<keyword evidence="4" id="KW-0411">Iron-sulfur</keyword>
<dbReference type="InterPro" id="IPR013785">
    <property type="entry name" value="Aldolase_TIM"/>
</dbReference>
<dbReference type="SFLD" id="SFLDG01386">
    <property type="entry name" value="main_SPASM_domain-containing"/>
    <property type="match status" value="1"/>
</dbReference>
<dbReference type="InterPro" id="IPR023867">
    <property type="entry name" value="Sulphatase_maturase_rSAM"/>
</dbReference>
<reference evidence="6" key="2">
    <citation type="submission" date="2020-09" db="EMBL/GenBank/DDBJ databases">
        <authorList>
            <person name="Sun Q."/>
            <person name="Ohkuma M."/>
        </authorList>
    </citation>
    <scope>NUCLEOTIDE SEQUENCE</scope>
    <source>
        <strain evidence="6">JCM 13064</strain>
    </source>
</reference>
<evidence type="ECO:0000313" key="7">
    <source>
        <dbReference type="Proteomes" id="UP000645217"/>
    </source>
</evidence>
<dbReference type="PROSITE" id="PS51918">
    <property type="entry name" value="RADICAL_SAM"/>
    <property type="match status" value="1"/>
</dbReference>
<dbReference type="Proteomes" id="UP000645217">
    <property type="component" value="Unassembled WGS sequence"/>
</dbReference>
<feature type="domain" description="Radical SAM core" evidence="5">
    <location>
        <begin position="6"/>
        <end position="234"/>
    </location>
</feature>
<dbReference type="GO" id="GO:0051536">
    <property type="term" value="F:iron-sulfur cluster binding"/>
    <property type="evidence" value="ECO:0007669"/>
    <property type="project" value="UniProtKB-KW"/>
</dbReference>
<dbReference type="InterPro" id="IPR058240">
    <property type="entry name" value="rSAM_sf"/>
</dbReference>
<evidence type="ECO:0000256" key="2">
    <source>
        <dbReference type="ARBA" id="ARBA00022723"/>
    </source>
</evidence>
<dbReference type="GO" id="GO:0016491">
    <property type="term" value="F:oxidoreductase activity"/>
    <property type="evidence" value="ECO:0007669"/>
    <property type="project" value="InterPro"/>
</dbReference>
<dbReference type="Gene3D" id="3.20.20.70">
    <property type="entry name" value="Aldolase class I"/>
    <property type="match status" value="1"/>
</dbReference>
<protein>
    <submittedName>
        <fullName evidence="6">Radical SAM protein</fullName>
    </submittedName>
</protein>
<dbReference type="CDD" id="cd01335">
    <property type="entry name" value="Radical_SAM"/>
    <property type="match status" value="1"/>
</dbReference>
<dbReference type="SFLD" id="SFLDG01072">
    <property type="entry name" value="dehydrogenase_like"/>
    <property type="match status" value="1"/>
</dbReference>
<dbReference type="InterPro" id="IPR007197">
    <property type="entry name" value="rSAM"/>
</dbReference>
<evidence type="ECO:0000313" key="6">
    <source>
        <dbReference type="EMBL" id="GGK94225.1"/>
    </source>
</evidence>
<keyword evidence="3" id="KW-0408">Iron</keyword>
<proteinExistence type="predicted"/>
<dbReference type="InterPro" id="IPR026335">
    <property type="entry name" value="rSAM_SPASM_FxsB"/>
</dbReference>
<dbReference type="NCBIfam" id="TIGR04269">
    <property type="entry name" value="SAM_SPASM_FxsB"/>
    <property type="match status" value="1"/>
</dbReference>